<dbReference type="InterPro" id="IPR033140">
    <property type="entry name" value="Lipase_GDXG_put_SER_AS"/>
</dbReference>
<dbReference type="PROSITE" id="PS01173">
    <property type="entry name" value="LIPASE_GDXG_HIS"/>
    <property type="match status" value="1"/>
</dbReference>
<dbReference type="AlphaFoldDB" id="A0A5K8A8L4"/>
<evidence type="ECO:0000256" key="3">
    <source>
        <dbReference type="PROSITE-ProRule" id="PRU10038"/>
    </source>
</evidence>
<name>A0A5K8A8L4_9BACT</name>
<dbReference type="RefSeq" id="WP_155310076.1">
    <property type="nucleotide sequence ID" value="NZ_AP021879.1"/>
</dbReference>
<dbReference type="InterPro" id="IPR002168">
    <property type="entry name" value="Lipase_GDXG_HIS_AS"/>
</dbReference>
<accession>A0A5K8A8L4</accession>
<gene>
    <name evidence="5" type="ORF">DSCOOX_19860</name>
</gene>
<feature type="domain" description="Alpha/beta hydrolase fold-3" evidence="4">
    <location>
        <begin position="73"/>
        <end position="274"/>
    </location>
</feature>
<evidence type="ECO:0000313" key="5">
    <source>
        <dbReference type="EMBL" id="BBO88806.1"/>
    </source>
</evidence>
<dbReference type="PROSITE" id="PS01174">
    <property type="entry name" value="LIPASE_GDXG_SER"/>
    <property type="match status" value="1"/>
</dbReference>
<dbReference type="Proteomes" id="UP000422108">
    <property type="component" value="Chromosome"/>
</dbReference>
<dbReference type="PANTHER" id="PTHR48081">
    <property type="entry name" value="AB HYDROLASE SUPERFAMILY PROTEIN C4A8.06C"/>
    <property type="match status" value="1"/>
</dbReference>
<protein>
    <recommendedName>
        <fullName evidence="4">Alpha/beta hydrolase fold-3 domain-containing protein</fullName>
    </recommendedName>
</protein>
<dbReference type="SUPFAM" id="SSF53474">
    <property type="entry name" value="alpha/beta-Hydrolases"/>
    <property type="match status" value="1"/>
</dbReference>
<sequence>MLSLRSRLCRLTTKYIVAPKLNNISSIDDARKDMEKMARFSKLPPHTQVEKVQLNGIPAEWVYANTAREDRAILFLHGGGYNLCSPNTHREIGAHISKASGAKLLLIDYRLAPEYPFPAALEDALSAYRWLINQGLPGKSIAIAGDSAGGGLALSTAISIRDAGDPLPSSIACISPWTDLVFTGNSIKTNSEIDPLVDAPAGKVMAENYIGDNDPHNPGISPLYADLKGLPPLLIHVGTDELLLDDSKRVAKKAEDAGVNVTLKIYDKLWHVFHLNLKAMPEARAAVAEFAAFIKKHFE</sequence>
<keyword evidence="6" id="KW-1185">Reference proteome</keyword>
<feature type="active site" evidence="3">
    <location>
        <position position="147"/>
    </location>
</feature>
<proteinExistence type="inferred from homology"/>
<evidence type="ECO:0000256" key="2">
    <source>
        <dbReference type="ARBA" id="ARBA00022801"/>
    </source>
</evidence>
<evidence type="ECO:0000313" key="6">
    <source>
        <dbReference type="Proteomes" id="UP000422108"/>
    </source>
</evidence>
<evidence type="ECO:0000259" key="4">
    <source>
        <dbReference type="Pfam" id="PF07859"/>
    </source>
</evidence>
<dbReference type="InterPro" id="IPR029058">
    <property type="entry name" value="AB_hydrolase_fold"/>
</dbReference>
<organism evidence="5 6">
    <name type="scientific">Desulfosarcina ovata subsp. ovata</name>
    <dbReference type="NCBI Taxonomy" id="2752305"/>
    <lineage>
        <taxon>Bacteria</taxon>
        <taxon>Pseudomonadati</taxon>
        <taxon>Thermodesulfobacteriota</taxon>
        <taxon>Desulfobacteria</taxon>
        <taxon>Desulfobacterales</taxon>
        <taxon>Desulfosarcinaceae</taxon>
        <taxon>Desulfosarcina</taxon>
    </lineage>
</organism>
<comment type="similarity">
    <text evidence="1">Belongs to the 'GDXG' lipolytic enzyme family.</text>
</comment>
<evidence type="ECO:0000256" key="1">
    <source>
        <dbReference type="ARBA" id="ARBA00010515"/>
    </source>
</evidence>
<dbReference type="InterPro" id="IPR013094">
    <property type="entry name" value="AB_hydrolase_3"/>
</dbReference>
<dbReference type="Gene3D" id="3.40.50.1820">
    <property type="entry name" value="alpha/beta hydrolase"/>
    <property type="match status" value="1"/>
</dbReference>
<dbReference type="InterPro" id="IPR050300">
    <property type="entry name" value="GDXG_lipolytic_enzyme"/>
</dbReference>
<dbReference type="EMBL" id="AP021879">
    <property type="protein sequence ID" value="BBO88806.1"/>
    <property type="molecule type" value="Genomic_DNA"/>
</dbReference>
<dbReference type="Pfam" id="PF07859">
    <property type="entry name" value="Abhydrolase_3"/>
    <property type="match status" value="1"/>
</dbReference>
<reference evidence="5 6" key="1">
    <citation type="submission" date="2019-11" db="EMBL/GenBank/DDBJ databases">
        <title>Comparative genomics of hydrocarbon-degrading Desulfosarcina strains.</title>
        <authorList>
            <person name="Watanabe M."/>
            <person name="Kojima H."/>
            <person name="Fukui M."/>
        </authorList>
    </citation>
    <scope>NUCLEOTIDE SEQUENCE [LARGE SCALE GENOMIC DNA]</scope>
    <source>
        <strain evidence="6">oXyS1</strain>
    </source>
</reference>
<dbReference type="PANTHER" id="PTHR48081:SF30">
    <property type="entry name" value="ACETYL-HYDROLASE LIPR-RELATED"/>
    <property type="match status" value="1"/>
</dbReference>
<keyword evidence="2" id="KW-0378">Hydrolase</keyword>
<dbReference type="GO" id="GO:0004806">
    <property type="term" value="F:triacylglycerol lipase activity"/>
    <property type="evidence" value="ECO:0007669"/>
    <property type="project" value="TreeGrafter"/>
</dbReference>